<dbReference type="EMBL" id="LODT01000037">
    <property type="protein sequence ID" value="KYQ90556.1"/>
    <property type="molecule type" value="Genomic_DNA"/>
</dbReference>
<dbReference type="InterPro" id="IPR032675">
    <property type="entry name" value="LRR_dom_sf"/>
</dbReference>
<dbReference type="Proteomes" id="UP000076078">
    <property type="component" value="Unassembled WGS sequence"/>
</dbReference>
<protein>
    <submittedName>
        <fullName evidence="1">Uncharacterized protein</fullName>
    </submittedName>
</protein>
<dbReference type="InParanoid" id="A0A151Z9D6"/>
<dbReference type="SUPFAM" id="SSF52047">
    <property type="entry name" value="RNI-like"/>
    <property type="match status" value="1"/>
</dbReference>
<accession>A0A151Z9D6</accession>
<keyword evidence="2" id="KW-1185">Reference proteome</keyword>
<sequence length="612" mass="71705">MAFLQKIKSLFQPNKEDEQIEKIVEVKYFTGHLPNTILVKIINMVMNDYLPQEIGNVKKVDLFLQKFMLLNKNIKNNVMTRLISNSVFNIFNRDTLETYLRFINYIEFKSLYIRSDLKASNPLVSNLNEKLLTNPKDIQFHFLRVDSKLFKWFKVFLSGSLIQSLNSFTIVCQEPDQLTTDDSNNFKEIESNKFNLETLELYIDTFIFYENLFTIVNPEHLKNLKIIDSQDVSIGTGIPTIVDDFPHKYMYKFTNLITLEISSTFYFLNSELCEVFKLNPFLEKFTFTLAYFGSMVECDPTVFFNAIQDHPKLRELSLTFMNVGMRSIPIDQLVNYLSTNTVLETLVYFANIPPPTIPKSKIRNQTLKSLVINPVHYKFLLTCWEIENPQLTSLSLHHNDTLFNINNSTWPTKFPNLQNLTIHQIKKDLNKWVNENLNLVLIHCKKLQVLHTSSEKYEPKCTYDKRIFQLICSSNLVELSIEGDNVDKFNHTIFETNIPTLKKVVLYGITWNDSTMNAIVNNKTVEHLTFFLLNSDRPCPFKFLIHLLQKNKTLKHLNMNSILFEYANLSQFPEFIQVIRDNQTLLSLDLFSIMFPPQYVVEYEKVCNEKLL</sequence>
<dbReference type="AlphaFoldDB" id="A0A151Z9D6"/>
<name>A0A151Z9D6_TIELA</name>
<evidence type="ECO:0000313" key="1">
    <source>
        <dbReference type="EMBL" id="KYQ90556.1"/>
    </source>
</evidence>
<evidence type="ECO:0000313" key="2">
    <source>
        <dbReference type="Proteomes" id="UP000076078"/>
    </source>
</evidence>
<dbReference type="Gene3D" id="3.80.10.10">
    <property type="entry name" value="Ribonuclease Inhibitor"/>
    <property type="match status" value="1"/>
</dbReference>
<gene>
    <name evidence="1" type="ORF">DLAC_09182</name>
</gene>
<proteinExistence type="predicted"/>
<organism evidence="1 2">
    <name type="scientific">Tieghemostelium lacteum</name>
    <name type="common">Slime mold</name>
    <name type="synonym">Dictyostelium lacteum</name>
    <dbReference type="NCBI Taxonomy" id="361077"/>
    <lineage>
        <taxon>Eukaryota</taxon>
        <taxon>Amoebozoa</taxon>
        <taxon>Evosea</taxon>
        <taxon>Eumycetozoa</taxon>
        <taxon>Dictyostelia</taxon>
        <taxon>Dictyosteliales</taxon>
        <taxon>Raperosteliaceae</taxon>
        <taxon>Tieghemostelium</taxon>
    </lineage>
</organism>
<reference evidence="1 2" key="1">
    <citation type="submission" date="2015-12" db="EMBL/GenBank/DDBJ databases">
        <title>Dictyostelia acquired genes for synthesis and detection of signals that induce cell-type specialization by lateral gene transfer from prokaryotes.</title>
        <authorList>
            <person name="Gloeckner G."/>
            <person name="Schaap P."/>
        </authorList>
    </citation>
    <scope>NUCLEOTIDE SEQUENCE [LARGE SCALE GENOMIC DNA]</scope>
    <source>
        <strain evidence="1 2">TK</strain>
    </source>
</reference>
<comment type="caution">
    <text evidence="1">The sequence shown here is derived from an EMBL/GenBank/DDBJ whole genome shotgun (WGS) entry which is preliminary data.</text>
</comment>